<proteinExistence type="predicted"/>
<dbReference type="InterPro" id="IPR023696">
    <property type="entry name" value="Ureohydrolase_dom_sf"/>
</dbReference>
<evidence type="ECO:0000313" key="4">
    <source>
        <dbReference type="Proteomes" id="UP000503462"/>
    </source>
</evidence>
<dbReference type="Gene3D" id="3.40.800.20">
    <property type="entry name" value="Histone deacetylase domain"/>
    <property type="match status" value="1"/>
</dbReference>
<feature type="region of interest" description="Disordered" evidence="1">
    <location>
        <begin position="675"/>
        <end position="741"/>
    </location>
</feature>
<dbReference type="Proteomes" id="UP000503462">
    <property type="component" value="Chromosome 4"/>
</dbReference>
<dbReference type="InterPro" id="IPR000286">
    <property type="entry name" value="HDACs"/>
</dbReference>
<dbReference type="GO" id="GO:0004407">
    <property type="term" value="F:histone deacetylase activity"/>
    <property type="evidence" value="ECO:0007669"/>
    <property type="project" value="TreeGrafter"/>
</dbReference>
<dbReference type="PANTHER" id="PTHR47558">
    <property type="entry name" value="HISTONE DEACETYLASE HOS3"/>
    <property type="match status" value="1"/>
</dbReference>
<gene>
    <name evidence="3" type="ORF">AMS68_005726</name>
</gene>
<dbReference type="SUPFAM" id="SSF52768">
    <property type="entry name" value="Arginase/deacetylase"/>
    <property type="match status" value="1"/>
</dbReference>
<keyword evidence="4" id="KW-1185">Reference proteome</keyword>
<name>A0A6H0Y018_9PEZI</name>
<accession>A0A6H0Y018</accession>
<dbReference type="GO" id="GO:0010468">
    <property type="term" value="P:regulation of gene expression"/>
    <property type="evidence" value="ECO:0007669"/>
    <property type="project" value="UniProtKB-ARBA"/>
</dbReference>
<feature type="region of interest" description="Disordered" evidence="1">
    <location>
        <begin position="872"/>
        <end position="958"/>
    </location>
</feature>
<dbReference type="InterPro" id="IPR023801">
    <property type="entry name" value="His_deacetylse_dom"/>
</dbReference>
<dbReference type="PANTHER" id="PTHR47558:SF1">
    <property type="entry name" value="HISTONE DEACETYLASE HOS3"/>
    <property type="match status" value="1"/>
</dbReference>
<feature type="compositionally biased region" description="Basic and acidic residues" evidence="1">
    <location>
        <begin position="998"/>
        <end position="1009"/>
    </location>
</feature>
<evidence type="ECO:0000259" key="2">
    <source>
        <dbReference type="Pfam" id="PF00850"/>
    </source>
</evidence>
<feature type="compositionally biased region" description="Low complexity" evidence="1">
    <location>
        <begin position="949"/>
        <end position="958"/>
    </location>
</feature>
<evidence type="ECO:0000313" key="3">
    <source>
        <dbReference type="EMBL" id="QIX00209.1"/>
    </source>
</evidence>
<feature type="domain" description="Histone deacetylase" evidence="2">
    <location>
        <begin position="210"/>
        <end position="540"/>
    </location>
</feature>
<evidence type="ECO:0000256" key="1">
    <source>
        <dbReference type="SAM" id="MobiDB-lite"/>
    </source>
</evidence>
<sequence>MSAQTPGMPGLAQGVSLTASSSPRPALDTHRALSSPRTAAAQLQRPGSSASPRLNRKSSRSSLGSPVTHDDNHRRPTPKRSISNLITELRGAQATMEAIPEPVILTAPEIAAECFKRELAAHDETAAETVVLLHDACYGHRFSRLKTSKSTLSMIVERPERLLASVLGIAATYVRLGGYHAGERNAPHPKHIPAQPPFAIRRTLRTLDLKSTFVTNVHGSEWMSELKGLCEIVGTRLVAGEKEVARLSSAKDKQSLHEGDLYLCQESLEAFQGALGGVADAVDAVFLPTTNARRAFAAVRPPGHHCSADYPSGFCWLNNVHVGIEYAAQLHELTHAAIIDFDLHHGDGSQSIAWQRNSRNHAKRMSTKANAKSKMSPDIGYYSLHDINSYPCEMGDDEKVQAASLCVHNAHGQSIWNVHLQPWKTIEEFWALYESQYLILLQKAEEFLEYHTARILAEGRQRPKAAIFISAGFDASEHEGEGMQRHKVNVPTDFYARFTEDIIQLAEKSGTSCAGRVISVLEGGYSDRALCSSTMSHLTALCAAQPVSAAASNGLGSSMRLNGTAEELNQHMQGLSLASHGYDSAWWSTANLNALELHVNPPPPSTAGGKKIRTGPHPTYATPTESFAYKVIDPAKFARSVSGTLREGAAPTRPTTPPPPEVDWIIAAHELSKLLTPTDRTTRSATAEDLAGPKAKKERASSAETVPFPDEPGKPRQLRTRGKVVAQTPAAPKRVVSSAVRRRTMADLPSAAAEAGPIDIQPRRASRRSSMASTVSTISVIPAEHAPPVPALPPQRPALPPSTTSEGVLVKKTRVTPSTPAAKPKKATISATPRNPSTNAVAATPTAASESHVDPGMDVLASGMKRINLKVGTREESERKAKEKLDADRRARALKGAETRRINKAAKDARAAQEKAAVATESRPATQQSMPTSTTHTMSGQSAAYGTSQEPQLQQMQQYQDARVLQGAAYGTAQASQLQQATPFQDAVLLQAASSHHQSADGHPAEHHIPSYTSYDGAYDRRSYLQHNPVPHEHNIMTTQHQANHQPGTNPAYTSYQSTAPSSHILPVFSSTGHIPFAQPNNMAPQAQQHGQATNLQYPIDAGAQPDSATYAVNGQHMRPMQQTEDYGQAEMQSRHAYDVWAVPDTPSKEFFNPQR</sequence>
<dbReference type="PRINTS" id="PR01270">
    <property type="entry name" value="HDASUPER"/>
</dbReference>
<dbReference type="FunFam" id="3.40.800.20:FF:000011">
    <property type="entry name" value="Histone deacetylase HOS3"/>
    <property type="match status" value="1"/>
</dbReference>
<feature type="region of interest" description="Disordered" evidence="1">
    <location>
        <begin position="993"/>
        <end position="1014"/>
    </location>
</feature>
<dbReference type="GO" id="GO:0005634">
    <property type="term" value="C:nucleus"/>
    <property type="evidence" value="ECO:0007669"/>
    <property type="project" value="TreeGrafter"/>
</dbReference>
<feature type="region of interest" description="Disordered" evidence="1">
    <location>
        <begin position="814"/>
        <end position="853"/>
    </location>
</feature>
<dbReference type="EMBL" id="CP051142">
    <property type="protein sequence ID" value="QIX00209.1"/>
    <property type="molecule type" value="Genomic_DNA"/>
</dbReference>
<dbReference type="InterPro" id="IPR053244">
    <property type="entry name" value="HDAC_HD_type_1"/>
</dbReference>
<reference evidence="3 4" key="1">
    <citation type="journal article" date="2016" name="Sci. Rep.">
        <title>Peltaster fructicola genome reveals evolution from an invasive phytopathogen to an ectophytic parasite.</title>
        <authorList>
            <person name="Xu C."/>
            <person name="Chen H."/>
            <person name="Gleason M.L."/>
            <person name="Xu J.R."/>
            <person name="Liu H."/>
            <person name="Zhang R."/>
            <person name="Sun G."/>
        </authorList>
    </citation>
    <scope>NUCLEOTIDE SEQUENCE [LARGE SCALE GENOMIC DNA]</scope>
    <source>
        <strain evidence="3 4">LNHT1506</strain>
    </source>
</reference>
<dbReference type="CDD" id="cd09998">
    <property type="entry name" value="HDAC_Hos3"/>
    <property type="match status" value="1"/>
</dbReference>
<dbReference type="Pfam" id="PF00850">
    <property type="entry name" value="Hist_deacetyl"/>
    <property type="match status" value="1"/>
</dbReference>
<protein>
    <recommendedName>
        <fullName evidence="2">Histone deacetylase domain-containing protein</fullName>
    </recommendedName>
</protein>
<organism evidence="3 4">
    <name type="scientific">Peltaster fructicola</name>
    <dbReference type="NCBI Taxonomy" id="286661"/>
    <lineage>
        <taxon>Eukaryota</taxon>
        <taxon>Fungi</taxon>
        <taxon>Dikarya</taxon>
        <taxon>Ascomycota</taxon>
        <taxon>Pezizomycotina</taxon>
        <taxon>Dothideomycetes</taxon>
        <taxon>Dothideomycetes incertae sedis</taxon>
        <taxon>Peltaster</taxon>
    </lineage>
</organism>
<feature type="region of interest" description="Disordered" evidence="1">
    <location>
        <begin position="1039"/>
        <end position="1059"/>
    </location>
</feature>
<dbReference type="InterPro" id="IPR037138">
    <property type="entry name" value="His_deacetylse_dom_sf"/>
</dbReference>
<dbReference type="OrthoDB" id="5232919at2759"/>
<dbReference type="AlphaFoldDB" id="A0A6H0Y018"/>
<feature type="compositionally biased region" description="Polar residues" evidence="1">
    <location>
        <begin position="923"/>
        <end position="948"/>
    </location>
</feature>
<feature type="region of interest" description="Disordered" evidence="1">
    <location>
        <begin position="1"/>
        <end position="83"/>
    </location>
</feature>
<feature type="compositionally biased region" description="Basic and acidic residues" evidence="1">
    <location>
        <begin position="872"/>
        <end position="913"/>
    </location>
</feature>
<feature type="compositionally biased region" description="Polar residues" evidence="1">
    <location>
        <begin position="829"/>
        <end position="849"/>
    </location>
</feature>